<sequence length="582" mass="66139">MANPDYRPPKEPSQLEHLATSYPYDDRIPYTAWLKMAHNTYKKARAEEEANHNYPEAYLFYHRFLDMILVKIPSHPEFVDRSSYQILRDKYTKVHQRCQALKPLIESEIEEFNLARKLRKKKILEQRQLAKQRSQLHSSVQEEGEEEEEEEERPQQNFQEEGNSKETYDEEEEFDASQFGQESFQLRRNFSDLTTTTSDQRSQPIVRYPSLNFDQPPPQFAFAKTPVDTTPQIKEIKEGSIVNDDVQNNQLAHQHQVQQSYSQENVSNGSTIERATNAVNNLDEDFEFDNGDEDHDVDEESILVPDYPTIANEPSLIKMYKPFQQSPEEQSTPHPLPDGEDAINFTNSPITISSPQRPPKVKSAEEIKSANNSKISINDQESANDVDVVDHQVEAFTEGGIPLKTVFIPVEIQSKFTAISAAQTAKDIETCGILCGKLVHNAFYVTDLVIPDQNGTSNTCSTSNEEQLLSYVDANDLFILGWIHTHPTQACFLSSVDLHTQNGYQLMLPESIAIVVAPNSNPNFGIFRLSDPFGVNLITNCAKRGFHPHTEEGLYDMCSKNNGGHVSVKRNLPLKVTDIRTT</sequence>
<evidence type="ECO:0000313" key="18">
    <source>
        <dbReference type="EMBL" id="GMM36032.1"/>
    </source>
</evidence>
<feature type="domain" description="MPN" evidence="17">
    <location>
        <begin position="405"/>
        <end position="533"/>
    </location>
</feature>
<dbReference type="GO" id="GO:0016020">
    <property type="term" value="C:membrane"/>
    <property type="evidence" value="ECO:0007669"/>
    <property type="project" value="TreeGrafter"/>
</dbReference>
<keyword evidence="19" id="KW-1185">Reference proteome</keyword>
<dbReference type="InterPro" id="IPR037518">
    <property type="entry name" value="MPN"/>
</dbReference>
<dbReference type="PANTHER" id="PTHR12947:SF13">
    <property type="entry name" value="FI19924P1"/>
    <property type="match status" value="1"/>
</dbReference>
<comment type="caution">
    <text evidence="18">The sequence shown here is derived from an EMBL/GenBank/DDBJ whole genome shotgun (WGS) entry which is preliminary data.</text>
</comment>
<feature type="region of interest" description="Disordered" evidence="16">
    <location>
        <begin position="131"/>
        <end position="181"/>
    </location>
</feature>
<dbReference type="InterPro" id="IPR000555">
    <property type="entry name" value="JAMM/MPN+_dom"/>
</dbReference>
<evidence type="ECO:0000256" key="7">
    <source>
        <dbReference type="ARBA" id="ARBA00022723"/>
    </source>
</evidence>
<name>A0AAV5QN62_9ASCO</name>
<evidence type="ECO:0000256" key="8">
    <source>
        <dbReference type="ARBA" id="ARBA00022753"/>
    </source>
</evidence>
<keyword evidence="12" id="KW-0482">Metalloprotease</keyword>
<keyword evidence="10" id="KW-0378">Hydrolase</keyword>
<keyword evidence="6" id="KW-0789">Thiol protease inhibitor</keyword>
<evidence type="ECO:0000256" key="16">
    <source>
        <dbReference type="SAM" id="MobiDB-lite"/>
    </source>
</evidence>
<dbReference type="GeneID" id="90074007"/>
<dbReference type="InterPro" id="IPR044098">
    <property type="entry name" value="STAMBP/STALP-like_MPN"/>
</dbReference>
<dbReference type="Gene3D" id="3.40.140.10">
    <property type="entry name" value="Cytidine Deaminase, domain 2"/>
    <property type="match status" value="1"/>
</dbReference>
<dbReference type="GO" id="GO:0070536">
    <property type="term" value="P:protein K63-linked deubiquitination"/>
    <property type="evidence" value="ECO:0007669"/>
    <property type="project" value="InterPro"/>
</dbReference>
<evidence type="ECO:0000256" key="11">
    <source>
        <dbReference type="ARBA" id="ARBA00022833"/>
    </source>
</evidence>
<evidence type="ECO:0000256" key="4">
    <source>
        <dbReference type="ARBA" id="ARBA00022670"/>
    </source>
</evidence>
<dbReference type="Gene3D" id="1.20.58.80">
    <property type="entry name" value="Phosphotransferase system, lactose/cellobiose-type IIA subunit"/>
    <property type="match status" value="1"/>
</dbReference>
<evidence type="ECO:0000256" key="1">
    <source>
        <dbReference type="ARBA" id="ARBA00001947"/>
    </source>
</evidence>
<dbReference type="GO" id="GO:0061578">
    <property type="term" value="F:K63-linked deubiquitinase activity"/>
    <property type="evidence" value="ECO:0007669"/>
    <property type="project" value="InterPro"/>
</dbReference>
<protein>
    <recommendedName>
        <fullName evidence="15">Regulator of free ubiquitin chains 1</fullName>
    </recommendedName>
</protein>
<evidence type="ECO:0000256" key="14">
    <source>
        <dbReference type="ARBA" id="ARBA00038426"/>
    </source>
</evidence>
<dbReference type="Proteomes" id="UP001360560">
    <property type="component" value="Unassembled WGS sequence"/>
</dbReference>
<dbReference type="SUPFAM" id="SSF116846">
    <property type="entry name" value="MIT domain"/>
    <property type="match status" value="1"/>
</dbReference>
<reference evidence="18 19" key="1">
    <citation type="journal article" date="2023" name="Elife">
        <title>Identification of key yeast species and microbe-microbe interactions impacting larval growth of Drosophila in the wild.</title>
        <authorList>
            <person name="Mure A."/>
            <person name="Sugiura Y."/>
            <person name="Maeda R."/>
            <person name="Honda K."/>
            <person name="Sakurai N."/>
            <person name="Takahashi Y."/>
            <person name="Watada M."/>
            <person name="Katoh T."/>
            <person name="Gotoh A."/>
            <person name="Gotoh Y."/>
            <person name="Taniguchi I."/>
            <person name="Nakamura K."/>
            <person name="Hayashi T."/>
            <person name="Katayama T."/>
            <person name="Uemura T."/>
            <person name="Hattori Y."/>
        </authorList>
    </citation>
    <scope>NUCLEOTIDE SEQUENCE [LARGE SCALE GENOMIC DNA]</scope>
    <source>
        <strain evidence="18 19">SC-9</strain>
    </source>
</reference>
<dbReference type="RefSeq" id="XP_064853028.1">
    <property type="nucleotide sequence ID" value="XM_064996956.1"/>
</dbReference>
<evidence type="ECO:0000256" key="13">
    <source>
        <dbReference type="ARBA" id="ARBA00037208"/>
    </source>
</evidence>
<dbReference type="GO" id="GO:0005768">
    <property type="term" value="C:endosome"/>
    <property type="evidence" value="ECO:0007669"/>
    <property type="project" value="UniProtKB-SubCell"/>
</dbReference>
<evidence type="ECO:0000256" key="9">
    <source>
        <dbReference type="ARBA" id="ARBA00022786"/>
    </source>
</evidence>
<evidence type="ECO:0000256" key="15">
    <source>
        <dbReference type="ARBA" id="ARBA00039609"/>
    </source>
</evidence>
<evidence type="ECO:0000256" key="12">
    <source>
        <dbReference type="ARBA" id="ARBA00023049"/>
    </source>
</evidence>
<dbReference type="AlphaFoldDB" id="A0AAV5QN62"/>
<evidence type="ECO:0000256" key="2">
    <source>
        <dbReference type="ARBA" id="ARBA00004177"/>
    </source>
</evidence>
<evidence type="ECO:0000256" key="10">
    <source>
        <dbReference type="ARBA" id="ARBA00022801"/>
    </source>
</evidence>
<keyword evidence="11" id="KW-0862">Zinc</keyword>
<dbReference type="GO" id="GO:0004869">
    <property type="term" value="F:cysteine-type endopeptidase inhibitor activity"/>
    <property type="evidence" value="ECO:0007669"/>
    <property type="project" value="UniProtKB-KW"/>
</dbReference>
<comment type="cofactor">
    <cofactor evidence="1">
        <name>Zn(2+)</name>
        <dbReference type="ChEBI" id="CHEBI:29105"/>
    </cofactor>
</comment>
<dbReference type="PROSITE" id="PS50249">
    <property type="entry name" value="MPN"/>
    <property type="match status" value="1"/>
</dbReference>
<proteinExistence type="inferred from homology"/>
<dbReference type="FunFam" id="3.40.140.10:FF:000033">
    <property type="entry name" value="AMSH-like protease sst2"/>
    <property type="match status" value="1"/>
</dbReference>
<comment type="subcellular location">
    <subcellularLocation>
        <location evidence="2">Endosome</location>
    </subcellularLocation>
</comment>
<dbReference type="CDD" id="cd08066">
    <property type="entry name" value="MPN_AMSH_like"/>
    <property type="match status" value="1"/>
</dbReference>
<dbReference type="GO" id="GO:0140492">
    <property type="term" value="F:metal-dependent deubiquitinase activity"/>
    <property type="evidence" value="ECO:0007669"/>
    <property type="project" value="InterPro"/>
</dbReference>
<feature type="compositionally biased region" description="Acidic residues" evidence="16">
    <location>
        <begin position="142"/>
        <end position="152"/>
    </location>
</feature>
<comment type="function">
    <text evidence="13">Inhibitor of the DOA4 deubiquitinase involved in the regulation of protein degradation by the proteasome and maintenance of a normal level of free ubiquitin.</text>
</comment>
<evidence type="ECO:0000313" key="19">
    <source>
        <dbReference type="Proteomes" id="UP001360560"/>
    </source>
</evidence>
<comment type="similarity">
    <text evidence="3">Belongs to the peptidase M67C family.</text>
</comment>
<comment type="similarity">
    <text evidence="14">Belongs to the RFU1 family.</text>
</comment>
<dbReference type="EMBL" id="BTFZ01000011">
    <property type="protein sequence ID" value="GMM36032.1"/>
    <property type="molecule type" value="Genomic_DNA"/>
</dbReference>
<keyword evidence="8" id="KW-0967">Endosome</keyword>
<keyword evidence="4" id="KW-0645">Protease</keyword>
<keyword evidence="7" id="KW-0479">Metal-binding</keyword>
<keyword evidence="9" id="KW-0833">Ubl conjugation pathway</keyword>
<dbReference type="GO" id="GO:0046872">
    <property type="term" value="F:metal ion binding"/>
    <property type="evidence" value="ECO:0007669"/>
    <property type="project" value="UniProtKB-KW"/>
</dbReference>
<gene>
    <name evidence="18" type="ORF">DASC09_033570</name>
</gene>
<dbReference type="InterPro" id="IPR036181">
    <property type="entry name" value="MIT_dom_sf"/>
</dbReference>
<dbReference type="SMART" id="SM00232">
    <property type="entry name" value="JAB_MPN"/>
    <property type="match status" value="1"/>
</dbReference>
<accession>A0AAV5QN62</accession>
<evidence type="ECO:0000256" key="6">
    <source>
        <dbReference type="ARBA" id="ARBA00022704"/>
    </source>
</evidence>
<dbReference type="GO" id="GO:0006508">
    <property type="term" value="P:proteolysis"/>
    <property type="evidence" value="ECO:0007669"/>
    <property type="project" value="UniProtKB-KW"/>
</dbReference>
<dbReference type="PANTHER" id="PTHR12947">
    <property type="entry name" value="AMSH-LIKE PROTEASE"/>
    <property type="match status" value="1"/>
</dbReference>
<dbReference type="Pfam" id="PF01398">
    <property type="entry name" value="JAB"/>
    <property type="match status" value="1"/>
</dbReference>
<evidence type="ECO:0000256" key="3">
    <source>
        <dbReference type="ARBA" id="ARBA00010981"/>
    </source>
</evidence>
<evidence type="ECO:0000259" key="17">
    <source>
        <dbReference type="PROSITE" id="PS50249"/>
    </source>
</evidence>
<organism evidence="18 19">
    <name type="scientific">Saccharomycopsis crataegensis</name>
    <dbReference type="NCBI Taxonomy" id="43959"/>
    <lineage>
        <taxon>Eukaryota</taxon>
        <taxon>Fungi</taxon>
        <taxon>Dikarya</taxon>
        <taxon>Ascomycota</taxon>
        <taxon>Saccharomycotina</taxon>
        <taxon>Saccharomycetes</taxon>
        <taxon>Saccharomycopsidaceae</taxon>
        <taxon>Saccharomycopsis</taxon>
    </lineage>
</organism>
<evidence type="ECO:0000256" key="5">
    <source>
        <dbReference type="ARBA" id="ARBA00022690"/>
    </source>
</evidence>
<keyword evidence="5" id="KW-0646">Protease inhibitor</keyword>
<dbReference type="SUPFAM" id="SSF102712">
    <property type="entry name" value="JAB1/MPN domain"/>
    <property type="match status" value="1"/>
</dbReference>